<dbReference type="AlphaFoldDB" id="A0A212L3X8"/>
<organism evidence="2">
    <name type="scientific">uncultured Pleomorphomonas sp</name>
    <dbReference type="NCBI Taxonomy" id="442121"/>
    <lineage>
        <taxon>Bacteria</taxon>
        <taxon>Pseudomonadati</taxon>
        <taxon>Pseudomonadota</taxon>
        <taxon>Alphaproteobacteria</taxon>
        <taxon>Hyphomicrobiales</taxon>
        <taxon>Pleomorphomonadaceae</taxon>
        <taxon>Pleomorphomonas</taxon>
        <taxon>environmental samples</taxon>
    </lineage>
</organism>
<accession>A0A212L3X8</accession>
<dbReference type="EMBL" id="FMJD01000002">
    <property type="protein sequence ID" value="SCM72225.1"/>
    <property type="molecule type" value="Genomic_DNA"/>
</dbReference>
<protein>
    <submittedName>
        <fullName evidence="2">Uncharacterized protein</fullName>
    </submittedName>
</protein>
<sequence length="70" mass="7581">MTVNPIPKYSEFSALAPVYPPSGDGVAHRPPRHAPTGHRAAVQTSHHGATAASGRLSKSRRRWETGLRQN</sequence>
<reference evidence="2" key="1">
    <citation type="submission" date="2016-08" db="EMBL/GenBank/DDBJ databases">
        <authorList>
            <person name="Seilhamer J.J."/>
        </authorList>
    </citation>
    <scope>NUCLEOTIDE SEQUENCE</scope>
    <source>
        <strain evidence="2">86</strain>
    </source>
</reference>
<name>A0A212L3X8_9HYPH</name>
<evidence type="ECO:0000256" key="1">
    <source>
        <dbReference type="SAM" id="MobiDB-lite"/>
    </source>
</evidence>
<feature type="region of interest" description="Disordered" evidence="1">
    <location>
        <begin position="20"/>
        <end position="70"/>
    </location>
</feature>
<gene>
    <name evidence="2" type="ORF">KL86PLE_100512</name>
</gene>
<evidence type="ECO:0000313" key="2">
    <source>
        <dbReference type="EMBL" id="SCM72225.1"/>
    </source>
</evidence>
<proteinExistence type="predicted"/>